<dbReference type="EMBL" id="JAPMIV010000062">
    <property type="protein sequence ID" value="MDV6376428.1"/>
    <property type="molecule type" value="Genomic_DNA"/>
</dbReference>
<comment type="caution">
    <text evidence="1">The sequence shown here is derived from an EMBL/GenBank/DDBJ whole genome shotgun (WGS) entry which is preliminary data.</text>
</comment>
<evidence type="ECO:0000313" key="2">
    <source>
        <dbReference type="Proteomes" id="UP001276150"/>
    </source>
</evidence>
<gene>
    <name evidence="1" type="ORF">ORD21_17680</name>
</gene>
<evidence type="ECO:0008006" key="3">
    <source>
        <dbReference type="Google" id="ProtNLM"/>
    </source>
</evidence>
<sequence>MRRRQRHCTVFECAEQPARYVMRAHTHPLDALDCGINVRATGHPTFGIIQIPDHIITDPRITPVALGVLAIMAASALDADDHMTYGDLTARTGSARTLASAVRTLVDCGYLIDYGDRTYSVVLR</sequence>
<protein>
    <recommendedName>
        <fullName evidence="3">MarR family transcriptional regulator</fullName>
    </recommendedName>
</protein>
<reference evidence="1 2" key="1">
    <citation type="submission" date="2022-11" db="EMBL/GenBank/DDBJ databases">
        <title>Deinococcus ZS9-10, Low Temperature and Draught-tolerating, UV-resistant Bacteria from Continental Antarctica.</title>
        <authorList>
            <person name="Cheng L."/>
        </authorList>
    </citation>
    <scope>NUCLEOTIDE SEQUENCE [LARGE SCALE GENOMIC DNA]</scope>
    <source>
        <strain evidence="1 2">ZS9-10</strain>
    </source>
</reference>
<name>A0ABU4DVF3_9DEIO</name>
<proteinExistence type="predicted"/>
<keyword evidence="2" id="KW-1185">Reference proteome</keyword>
<dbReference type="Proteomes" id="UP001276150">
    <property type="component" value="Unassembled WGS sequence"/>
</dbReference>
<accession>A0ABU4DVF3</accession>
<evidence type="ECO:0000313" key="1">
    <source>
        <dbReference type="EMBL" id="MDV6376428.1"/>
    </source>
</evidence>
<organism evidence="1 2">
    <name type="scientific">Deinococcus arenicola</name>
    <dbReference type="NCBI Taxonomy" id="2994950"/>
    <lineage>
        <taxon>Bacteria</taxon>
        <taxon>Thermotogati</taxon>
        <taxon>Deinococcota</taxon>
        <taxon>Deinococci</taxon>
        <taxon>Deinococcales</taxon>
        <taxon>Deinococcaceae</taxon>
        <taxon>Deinococcus</taxon>
    </lineage>
</organism>
<dbReference type="RefSeq" id="WP_317641784.1">
    <property type="nucleotide sequence ID" value="NZ_JAPMIV010000062.1"/>
</dbReference>